<keyword evidence="1" id="KW-0597">Phosphoprotein</keyword>
<dbReference type="RefSeq" id="WP_188176160.1">
    <property type="nucleotide sequence ID" value="NZ_JACVVD010000007.1"/>
</dbReference>
<dbReference type="Pfam" id="PF00072">
    <property type="entry name" value="Response_reg"/>
    <property type="match status" value="1"/>
</dbReference>
<keyword evidence="4" id="KW-1185">Reference proteome</keyword>
<dbReference type="PANTHER" id="PTHR43228">
    <property type="entry name" value="TWO-COMPONENT RESPONSE REGULATOR"/>
    <property type="match status" value="1"/>
</dbReference>
<evidence type="ECO:0000259" key="2">
    <source>
        <dbReference type="PROSITE" id="PS50110"/>
    </source>
</evidence>
<feature type="modified residue" description="4-aspartylphosphate" evidence="1">
    <location>
        <position position="54"/>
    </location>
</feature>
<dbReference type="InterPro" id="IPR052048">
    <property type="entry name" value="ST_Response_Regulator"/>
</dbReference>
<evidence type="ECO:0000256" key="1">
    <source>
        <dbReference type="PROSITE-ProRule" id="PRU00169"/>
    </source>
</evidence>
<dbReference type="CDD" id="cd17542">
    <property type="entry name" value="REC_CheY"/>
    <property type="match status" value="1"/>
</dbReference>
<organism evidence="3 4">
    <name type="scientific">Paenibacillus sedimenti</name>
    <dbReference type="NCBI Taxonomy" id="2770274"/>
    <lineage>
        <taxon>Bacteria</taxon>
        <taxon>Bacillati</taxon>
        <taxon>Bacillota</taxon>
        <taxon>Bacilli</taxon>
        <taxon>Bacillales</taxon>
        <taxon>Paenibacillaceae</taxon>
        <taxon>Paenibacillus</taxon>
    </lineage>
</organism>
<dbReference type="PROSITE" id="PS50110">
    <property type="entry name" value="RESPONSE_REGULATORY"/>
    <property type="match status" value="1"/>
</dbReference>
<comment type="caution">
    <text evidence="3">The sequence shown here is derived from an EMBL/GenBank/DDBJ whole genome shotgun (WGS) entry which is preliminary data.</text>
</comment>
<dbReference type="AlphaFoldDB" id="A0A926KS88"/>
<dbReference type="SUPFAM" id="SSF52172">
    <property type="entry name" value="CheY-like"/>
    <property type="match status" value="1"/>
</dbReference>
<dbReference type="InterPro" id="IPR011006">
    <property type="entry name" value="CheY-like_superfamily"/>
</dbReference>
<dbReference type="PANTHER" id="PTHR43228:SF1">
    <property type="entry name" value="TWO-COMPONENT RESPONSE REGULATOR ARR22"/>
    <property type="match status" value="1"/>
</dbReference>
<gene>
    <name evidence="3" type="ORF">ICC18_19815</name>
</gene>
<dbReference type="SMART" id="SM00448">
    <property type="entry name" value="REC"/>
    <property type="match status" value="1"/>
</dbReference>
<accession>A0A926KS88</accession>
<dbReference type="InterPro" id="IPR001789">
    <property type="entry name" value="Sig_transdc_resp-reg_receiver"/>
</dbReference>
<sequence length="278" mass="30377">MALKILIVDDTQFMRKMLADCLKQNGFEVAGEASNGREAIRQYEELQPDVVMMDINMPEMGGIEAIKEILKLDADAVILVCTAANQQESILEAIEVGAKGYVMKPFKTNQVLEIIRKNTEPSMSLKGEAAVSTGTAELIADTSPEVAMEPNREEAMDAQNSEKPLLEAASVSESVMQEGQNSVEHAAPSNACENTIALNSPRGNGNLKSFVSSIMCNWQEEINGETATFTVVCTESENKLLIEMNGDNQVKHTMHFTIDGLRQLSGWLEDHIGRKAAV</sequence>
<name>A0A926KS88_9BACL</name>
<proteinExistence type="predicted"/>
<reference evidence="3" key="1">
    <citation type="submission" date="2020-09" db="EMBL/GenBank/DDBJ databases">
        <title>Draft Genome Sequence of Paenibacillus sp. WST5.</title>
        <authorList>
            <person name="Bao Z."/>
        </authorList>
    </citation>
    <scope>NUCLEOTIDE SEQUENCE</scope>
    <source>
        <strain evidence="3">WST5</strain>
    </source>
</reference>
<dbReference type="GO" id="GO:0000160">
    <property type="term" value="P:phosphorelay signal transduction system"/>
    <property type="evidence" value="ECO:0007669"/>
    <property type="project" value="InterPro"/>
</dbReference>
<evidence type="ECO:0000313" key="4">
    <source>
        <dbReference type="Proteomes" id="UP000650466"/>
    </source>
</evidence>
<dbReference type="Proteomes" id="UP000650466">
    <property type="component" value="Unassembled WGS sequence"/>
</dbReference>
<protein>
    <submittedName>
        <fullName evidence="3">Response regulator</fullName>
    </submittedName>
</protein>
<feature type="domain" description="Response regulatory" evidence="2">
    <location>
        <begin position="4"/>
        <end position="119"/>
    </location>
</feature>
<evidence type="ECO:0000313" key="3">
    <source>
        <dbReference type="EMBL" id="MBD0382368.1"/>
    </source>
</evidence>
<dbReference type="Gene3D" id="3.40.50.2300">
    <property type="match status" value="1"/>
</dbReference>
<dbReference type="EMBL" id="JACVVD010000007">
    <property type="protein sequence ID" value="MBD0382368.1"/>
    <property type="molecule type" value="Genomic_DNA"/>
</dbReference>